<sequence length="89" mass="10113">MAKQLHSVRTEFIDSVSDAVLSQLLDRLLQKGMLTQEEVEIANGTRRADKARYVVDTVIKKGSKVSLFLIENYCKLDPHSDLCRKLTHP</sequence>
<dbReference type="Gene3D" id="1.10.533.10">
    <property type="entry name" value="Death Domain, Fas"/>
    <property type="match status" value="1"/>
</dbReference>
<evidence type="ECO:0000313" key="3">
    <source>
        <dbReference type="Proteomes" id="UP000694523"/>
    </source>
</evidence>
<evidence type="ECO:0000313" key="2">
    <source>
        <dbReference type="Ensembl" id="ENSNMLP00000009940.1"/>
    </source>
</evidence>
<accession>A0A8C6WIR4</accession>
<feature type="domain" description="CARD" evidence="1">
    <location>
        <begin position="1"/>
        <end position="79"/>
    </location>
</feature>
<dbReference type="InterPro" id="IPR001315">
    <property type="entry name" value="CARD"/>
</dbReference>
<dbReference type="Ensembl" id="ENSNMLT00000011226.1">
    <property type="protein sequence ID" value="ENSNMLP00000009940.1"/>
    <property type="gene ID" value="ENSNMLG00000006883.1"/>
</dbReference>
<proteinExistence type="predicted"/>
<keyword evidence="3" id="KW-1185">Reference proteome</keyword>
<dbReference type="GO" id="GO:0042981">
    <property type="term" value="P:regulation of apoptotic process"/>
    <property type="evidence" value="ECO:0007669"/>
    <property type="project" value="InterPro"/>
</dbReference>
<dbReference type="AlphaFoldDB" id="A0A8C6WIR4"/>
<dbReference type="PROSITE" id="PS50209">
    <property type="entry name" value="CARD"/>
    <property type="match status" value="1"/>
</dbReference>
<dbReference type="SUPFAM" id="SSF47986">
    <property type="entry name" value="DEATH domain"/>
    <property type="match status" value="1"/>
</dbReference>
<protein>
    <recommendedName>
        <fullName evidence="1">CARD domain-containing protein</fullName>
    </recommendedName>
</protein>
<dbReference type="Proteomes" id="UP000694523">
    <property type="component" value="Unplaced"/>
</dbReference>
<organism evidence="2 3">
    <name type="scientific">Neogobius melanostomus</name>
    <name type="common">round goby</name>
    <dbReference type="NCBI Taxonomy" id="47308"/>
    <lineage>
        <taxon>Eukaryota</taxon>
        <taxon>Metazoa</taxon>
        <taxon>Chordata</taxon>
        <taxon>Craniata</taxon>
        <taxon>Vertebrata</taxon>
        <taxon>Euteleostomi</taxon>
        <taxon>Actinopterygii</taxon>
        <taxon>Neopterygii</taxon>
        <taxon>Teleostei</taxon>
        <taxon>Neoteleostei</taxon>
        <taxon>Acanthomorphata</taxon>
        <taxon>Gobiaria</taxon>
        <taxon>Gobiiformes</taxon>
        <taxon>Gobioidei</taxon>
        <taxon>Gobiidae</taxon>
        <taxon>Benthophilinae</taxon>
        <taxon>Neogobiini</taxon>
        <taxon>Neogobius</taxon>
    </lineage>
</organism>
<name>A0A8C6WIR4_9GOBI</name>
<reference evidence="2" key="1">
    <citation type="submission" date="2025-08" db="UniProtKB">
        <authorList>
            <consortium name="Ensembl"/>
        </authorList>
    </citation>
    <scope>IDENTIFICATION</scope>
</reference>
<dbReference type="InterPro" id="IPR011029">
    <property type="entry name" value="DEATH-like_dom_sf"/>
</dbReference>
<evidence type="ECO:0000259" key="1">
    <source>
        <dbReference type="PROSITE" id="PS50209"/>
    </source>
</evidence>
<dbReference type="Pfam" id="PF00619">
    <property type="entry name" value="CARD"/>
    <property type="match status" value="1"/>
</dbReference>
<reference evidence="2" key="2">
    <citation type="submission" date="2025-09" db="UniProtKB">
        <authorList>
            <consortium name="Ensembl"/>
        </authorList>
    </citation>
    <scope>IDENTIFICATION</scope>
</reference>